<dbReference type="Pfam" id="PF03466">
    <property type="entry name" value="LysR_substrate"/>
    <property type="match status" value="1"/>
</dbReference>
<comment type="similarity">
    <text evidence="1">Belongs to the LysR transcriptional regulatory family.</text>
</comment>
<keyword evidence="3" id="KW-0238">DNA-binding</keyword>
<evidence type="ECO:0000259" key="5">
    <source>
        <dbReference type="PROSITE" id="PS50931"/>
    </source>
</evidence>
<dbReference type="InterPro" id="IPR005119">
    <property type="entry name" value="LysR_subst-bd"/>
</dbReference>
<protein>
    <submittedName>
        <fullName evidence="6">LysR family transcriptional regulator</fullName>
    </submittedName>
</protein>
<evidence type="ECO:0000256" key="4">
    <source>
        <dbReference type="ARBA" id="ARBA00023163"/>
    </source>
</evidence>
<evidence type="ECO:0000256" key="3">
    <source>
        <dbReference type="ARBA" id="ARBA00023125"/>
    </source>
</evidence>
<keyword evidence="2" id="KW-0805">Transcription regulation</keyword>
<dbReference type="STRING" id="1121863.GCA_000621185_01842"/>
<dbReference type="InterPro" id="IPR058163">
    <property type="entry name" value="LysR-type_TF_proteobact-type"/>
</dbReference>
<dbReference type="PANTHER" id="PTHR30537:SF5">
    <property type="entry name" value="HTH-TYPE TRANSCRIPTIONAL ACTIVATOR TTDR-RELATED"/>
    <property type="match status" value="1"/>
</dbReference>
<dbReference type="PANTHER" id="PTHR30537">
    <property type="entry name" value="HTH-TYPE TRANSCRIPTIONAL REGULATOR"/>
    <property type="match status" value="1"/>
</dbReference>
<dbReference type="InterPro" id="IPR036388">
    <property type="entry name" value="WH-like_DNA-bd_sf"/>
</dbReference>
<proteinExistence type="inferred from homology"/>
<dbReference type="InterPro" id="IPR036390">
    <property type="entry name" value="WH_DNA-bd_sf"/>
</dbReference>
<dbReference type="FunFam" id="1.10.10.10:FF:000001">
    <property type="entry name" value="LysR family transcriptional regulator"/>
    <property type="match status" value="1"/>
</dbReference>
<dbReference type="OrthoDB" id="6428912at2"/>
<comment type="caution">
    <text evidence="6">The sequence shown here is derived from an EMBL/GenBank/DDBJ whole genome shotgun (WGS) entry which is preliminary data.</text>
</comment>
<keyword evidence="7" id="KW-1185">Reference proteome</keyword>
<dbReference type="Gene3D" id="3.40.190.290">
    <property type="match status" value="1"/>
</dbReference>
<name>A0A0J8VRU0_9ENTR</name>
<feature type="domain" description="HTH lysR-type" evidence="5">
    <location>
        <begin position="1"/>
        <end position="60"/>
    </location>
</feature>
<reference evidence="6 7" key="1">
    <citation type="submission" date="2015-06" db="EMBL/GenBank/DDBJ databases">
        <title>Genome sequencing of Cronobacter sp. strain DJ34 isolated from petroleum contaminated sludge of Duliajan Oil Fields, Assam, India.</title>
        <authorList>
            <person name="Pal S."/>
            <person name="Banerjee T.D."/>
            <person name="Roy A."/>
            <person name="Sar P."/>
            <person name="Kazy S.K."/>
        </authorList>
    </citation>
    <scope>NUCLEOTIDE SEQUENCE [LARGE SCALE GENOMIC DNA]</scope>
    <source>
        <strain evidence="6 7">DJ34</strain>
    </source>
</reference>
<accession>A0A0J8VRU0</accession>
<gene>
    <name evidence="6" type="ORF">ACH50_08155</name>
</gene>
<evidence type="ECO:0000313" key="6">
    <source>
        <dbReference type="EMBL" id="KMV35205.1"/>
    </source>
</evidence>
<dbReference type="GO" id="GO:0043565">
    <property type="term" value="F:sequence-specific DNA binding"/>
    <property type="evidence" value="ECO:0007669"/>
    <property type="project" value="TreeGrafter"/>
</dbReference>
<dbReference type="CDD" id="cd08422">
    <property type="entry name" value="PBP2_CrgA_like"/>
    <property type="match status" value="1"/>
</dbReference>
<evidence type="ECO:0000256" key="2">
    <source>
        <dbReference type="ARBA" id="ARBA00023015"/>
    </source>
</evidence>
<dbReference type="PATRIC" id="fig|1656095.3.peg.3626"/>
<dbReference type="Gene3D" id="1.10.10.10">
    <property type="entry name" value="Winged helix-like DNA-binding domain superfamily/Winged helix DNA-binding domain"/>
    <property type="match status" value="1"/>
</dbReference>
<dbReference type="GO" id="GO:0003700">
    <property type="term" value="F:DNA-binding transcription factor activity"/>
    <property type="evidence" value="ECO:0007669"/>
    <property type="project" value="InterPro"/>
</dbReference>
<organism evidence="6 7">
    <name type="scientific">Franconibacter pulveris</name>
    <dbReference type="NCBI Taxonomy" id="435910"/>
    <lineage>
        <taxon>Bacteria</taxon>
        <taxon>Pseudomonadati</taxon>
        <taxon>Pseudomonadota</taxon>
        <taxon>Gammaproteobacteria</taxon>
        <taxon>Enterobacterales</taxon>
        <taxon>Enterobacteriaceae</taxon>
        <taxon>Franconibacter</taxon>
    </lineage>
</organism>
<evidence type="ECO:0000256" key="1">
    <source>
        <dbReference type="ARBA" id="ARBA00009437"/>
    </source>
</evidence>
<dbReference type="AlphaFoldDB" id="A0A0J8VRU0"/>
<dbReference type="RefSeq" id="WP_048887748.1">
    <property type="nucleotide sequence ID" value="NZ_LFEJ01000012.1"/>
</dbReference>
<dbReference type="SUPFAM" id="SSF46785">
    <property type="entry name" value="Winged helix' DNA-binding domain"/>
    <property type="match status" value="1"/>
</dbReference>
<dbReference type="GO" id="GO:0006351">
    <property type="term" value="P:DNA-templated transcription"/>
    <property type="evidence" value="ECO:0007669"/>
    <property type="project" value="TreeGrafter"/>
</dbReference>
<dbReference type="SUPFAM" id="SSF53850">
    <property type="entry name" value="Periplasmic binding protein-like II"/>
    <property type="match status" value="1"/>
</dbReference>
<dbReference type="PROSITE" id="PS50931">
    <property type="entry name" value="HTH_LYSR"/>
    <property type="match status" value="1"/>
</dbReference>
<keyword evidence="4" id="KW-0804">Transcription</keyword>
<dbReference type="Proteomes" id="UP000037315">
    <property type="component" value="Unassembled WGS sequence"/>
</dbReference>
<evidence type="ECO:0000313" key="7">
    <source>
        <dbReference type="Proteomes" id="UP000037315"/>
    </source>
</evidence>
<sequence length="301" mass="33748">MFKQLQDMALFALVAETGSFTAAAAKAGLPKSSVSQRISQLESQIGLRLLNRTTRKLNLTFAGEHYLVHCREMLAASERAELAVQRLRDNPSGRLRITCPAGIGATLLAHMNTQFQARYPDVSLDVCVSDDVLDLVEEGFDVALRTGKPQDSSLVGRMIGHCPRYLLASPDYLARYAPITHPSQLVEHRCIVHKAWSQWLFQRENEDYLCLLNPAHQTDNLLYARGSAIAGAGITLLPAFLLEDNLEKGLLMPVLPQWQVAGNDLWLIYPGRKLNSPALMRYIDFVLRSDEVRHFYMEINS</sequence>
<dbReference type="EMBL" id="LFEJ01000012">
    <property type="protein sequence ID" value="KMV35205.1"/>
    <property type="molecule type" value="Genomic_DNA"/>
</dbReference>
<dbReference type="InterPro" id="IPR000847">
    <property type="entry name" value="LysR_HTH_N"/>
</dbReference>
<dbReference type="Pfam" id="PF00126">
    <property type="entry name" value="HTH_1"/>
    <property type="match status" value="1"/>
</dbReference>